<dbReference type="PANTHER" id="PTHR47197:SF3">
    <property type="entry name" value="DIHYDRO-HEME D1 DEHYDROGENASE"/>
    <property type="match status" value="1"/>
</dbReference>
<evidence type="ECO:0000313" key="3">
    <source>
        <dbReference type="Proteomes" id="UP000268329"/>
    </source>
</evidence>
<keyword evidence="1" id="KW-0732">Signal</keyword>
<feature type="signal peptide" evidence="1">
    <location>
        <begin position="1"/>
        <end position="22"/>
    </location>
</feature>
<dbReference type="InterPro" id="IPR015943">
    <property type="entry name" value="WD40/YVTN_repeat-like_dom_sf"/>
</dbReference>
<dbReference type="RefSeq" id="WP_121787805.1">
    <property type="nucleotide sequence ID" value="NZ_CP033073.1"/>
</dbReference>
<dbReference type="PANTHER" id="PTHR47197">
    <property type="entry name" value="PROTEIN NIRF"/>
    <property type="match status" value="1"/>
</dbReference>
<organism evidence="2 3">
    <name type="scientific">Streptomyces dangxiongensis</name>
    <dbReference type="NCBI Taxonomy" id="1442032"/>
    <lineage>
        <taxon>Bacteria</taxon>
        <taxon>Bacillati</taxon>
        <taxon>Actinomycetota</taxon>
        <taxon>Actinomycetes</taxon>
        <taxon>Kitasatosporales</taxon>
        <taxon>Streptomycetaceae</taxon>
        <taxon>Streptomyces</taxon>
    </lineage>
</organism>
<dbReference type="AlphaFoldDB" id="A0A3G2JFE6"/>
<dbReference type="InterPro" id="IPR051200">
    <property type="entry name" value="Host-pathogen_enzymatic-act"/>
</dbReference>
<dbReference type="Proteomes" id="UP000268329">
    <property type="component" value="Chromosome"/>
</dbReference>
<dbReference type="InterPro" id="IPR011041">
    <property type="entry name" value="Quinoprot_gluc/sorb_DH_b-prop"/>
</dbReference>
<keyword evidence="3" id="KW-1185">Reference proteome</keyword>
<reference evidence="2 3" key="1">
    <citation type="submission" date="2018-10" db="EMBL/GenBank/DDBJ databases">
        <title>The genome of Streptomyces dangxiongensis Z022.</title>
        <authorList>
            <person name="Zhang B."/>
        </authorList>
    </citation>
    <scope>NUCLEOTIDE SEQUENCE [LARGE SCALE GENOMIC DNA]</scope>
    <source>
        <strain evidence="2 3">Z022</strain>
    </source>
</reference>
<gene>
    <name evidence="2" type="ORF">D9753_17175</name>
</gene>
<dbReference type="OrthoDB" id="4332189at2"/>
<name>A0A3G2JFE6_9ACTN</name>
<dbReference type="KEGG" id="sdd:D9753_17175"/>
<proteinExistence type="predicted"/>
<protein>
    <submittedName>
        <fullName evidence="2">Ig-like domain repeat protein</fullName>
    </submittedName>
</protein>
<accession>A0A3G2JFE6</accession>
<dbReference type="EMBL" id="CP033073">
    <property type="protein sequence ID" value="AYN40351.1"/>
    <property type="molecule type" value="Genomic_DNA"/>
</dbReference>
<evidence type="ECO:0000256" key="1">
    <source>
        <dbReference type="SAM" id="SignalP"/>
    </source>
</evidence>
<feature type="chain" id="PRO_5039170000" evidence="1">
    <location>
        <begin position="23"/>
        <end position="657"/>
    </location>
</feature>
<dbReference type="Gene3D" id="2.130.10.10">
    <property type="entry name" value="YVTN repeat-like/Quinoprotein amine dehydrogenase"/>
    <property type="match status" value="2"/>
</dbReference>
<evidence type="ECO:0000313" key="2">
    <source>
        <dbReference type="EMBL" id="AYN40351.1"/>
    </source>
</evidence>
<dbReference type="SUPFAM" id="SSF69322">
    <property type="entry name" value="Tricorn protease domain 2"/>
    <property type="match status" value="1"/>
</dbReference>
<dbReference type="SUPFAM" id="SSF50952">
    <property type="entry name" value="Soluble quinoprotein glucose dehydrogenase"/>
    <property type="match status" value="1"/>
</dbReference>
<sequence>MRKRSLTAATTLAVLFSSAALAATAAHADSSTSLPVRTTGDIVVDAVHRQVFVSDPLNGKIVVTDYTGKTLKQLTTNLSGVSGLELSADSGTLYAAVQDLDAIAAIDTATDTETTRYTVGDKPLSVALAGGRLWFGYGGAAAGNIGSVDLTGEQHEVTLDQDKSWYQAPMLDAAPGSGTLVAGAVGQSPVELASYDVSSGTATKLAGTREAGSNLGDLQVTPDGKDVVVASGAPYYQQVFRTSDLNEDGKYVTNAYPNSVAIAPDGTVAAGINGSYDPDVYIFRPGSSEALRSYDFPRTGQSSGSDLLAPSGLAWTPDGSRLFAVTSNSAGAYSLRVLTAPTKAATTVTVDAPATATRAKQLTVKGKVTSTAALPAGSRLTVTRTDLESPKGKALAAATTRADGTFSFTDTPPAGGKVKYTVAYAGDAGHTAGSGSDTVDVSRAKPALTVDNNGKVYAYGKDVRFTAHLGRTYKNRTVEIWADPFGSDKTDKLVKSGKVNSDGNLSVTLDLKRDTKVTAKFSGDSRYTSASASSTVGAEVSVSTSLAGQYKSKSAWGHTYAFFHKTEDPLATTKMPYYPGRAQKFEFEVYYQGRWYPGDPAYFKLGTDGVSRVRITGDHGQDVGWRFRIRSSYINSASGDTVNSTTHGAWKYYTFTK</sequence>